<dbReference type="Pfam" id="PF00984">
    <property type="entry name" value="UDPG_MGDP_dh"/>
    <property type="match status" value="1"/>
</dbReference>
<comment type="subcellular location">
    <subcellularLocation>
        <location evidence="1">Golgi apparatus membrane</location>
        <topology evidence="1">Single-pass type II membrane protein</topology>
    </subcellularLocation>
    <subcellularLocation>
        <location evidence="20">Golgi apparatus</location>
        <location evidence="20">Golgi stack membrane</location>
    </subcellularLocation>
</comment>
<dbReference type="Gene3D" id="3.40.50.720">
    <property type="entry name" value="NAD(P)-binding Rossmann-like Domain"/>
    <property type="match status" value="3"/>
</dbReference>
<comment type="similarity">
    <text evidence="5">Belongs to the NAD(P)-dependent epimerase/dehydratase family. UDP-glucuronic acid decarboxylase subfamily.</text>
</comment>
<evidence type="ECO:0000256" key="4">
    <source>
        <dbReference type="ARBA" id="ARBA00006601"/>
    </source>
</evidence>
<keyword evidence="10" id="KW-0210">Decarboxylase</keyword>
<evidence type="ECO:0000256" key="3">
    <source>
        <dbReference type="ARBA" id="ARBA00005100"/>
    </source>
</evidence>
<accession>A0A401KLK2</accession>
<dbReference type="PIRSF" id="PIRSF500134">
    <property type="entry name" value="UDPglc_DH_bac"/>
    <property type="match status" value="1"/>
</dbReference>
<proteinExistence type="inferred from homology"/>
<feature type="binding site" evidence="25">
    <location>
        <position position="58"/>
    </location>
    <ligand>
        <name>NAD(+)</name>
        <dbReference type="ChEBI" id="CHEBI:57540"/>
    </ligand>
</feature>
<dbReference type="InterPro" id="IPR014027">
    <property type="entry name" value="UDP-Glc/GDP-Man_DH_C"/>
</dbReference>
<dbReference type="EC" id="4.1.1.35" evidence="6"/>
<dbReference type="InterPro" id="IPR014026">
    <property type="entry name" value="UDP-Glc/GDP-Man_DH_dimer"/>
</dbReference>
<evidence type="ECO:0000256" key="7">
    <source>
        <dbReference type="ARBA" id="ARBA00012954"/>
    </source>
</evidence>
<dbReference type="STRING" id="105351.A0A401KLK2"/>
<dbReference type="FunFam" id="3.40.50.720:FF:000065">
    <property type="entry name" value="UDP-glucuronic acid decarboxylase 1"/>
    <property type="match status" value="1"/>
</dbReference>
<evidence type="ECO:0000256" key="6">
    <source>
        <dbReference type="ARBA" id="ARBA00012290"/>
    </source>
</evidence>
<keyword evidence="11" id="KW-0735">Signal-anchor</keyword>
<dbReference type="InterPro" id="IPR017476">
    <property type="entry name" value="UDP-Glc/GDP-Man"/>
</dbReference>
<evidence type="ECO:0000256" key="23">
    <source>
        <dbReference type="PIRSR" id="PIRSR500134-1"/>
    </source>
</evidence>
<evidence type="ECO:0000256" key="16">
    <source>
        <dbReference type="ARBA" id="ARBA00023136"/>
    </source>
</evidence>
<evidence type="ECO:0000256" key="19">
    <source>
        <dbReference type="ARBA" id="ARBA00031585"/>
    </source>
</evidence>
<feature type="binding site" evidence="24">
    <location>
        <position position="252"/>
    </location>
    <ligand>
        <name>substrate</name>
    </ligand>
</feature>
<keyword evidence="18" id="KW-0456">Lyase</keyword>
<keyword evidence="9" id="KW-0812">Transmembrane</keyword>
<dbReference type="GO" id="GO:0000139">
    <property type="term" value="C:Golgi membrane"/>
    <property type="evidence" value="ECO:0007669"/>
    <property type="project" value="UniProtKB-SubCell"/>
</dbReference>
<evidence type="ECO:0000256" key="10">
    <source>
        <dbReference type="ARBA" id="ARBA00022793"/>
    </source>
</evidence>
<feature type="binding site" evidence="24">
    <location>
        <position position="305"/>
    </location>
    <ligand>
        <name>substrate</name>
    </ligand>
</feature>
<feature type="active site" description="Nucleophile" evidence="23">
    <location>
        <position position="308"/>
    </location>
</feature>
<feature type="binding site" evidence="25">
    <location>
        <position position="123"/>
    </location>
    <ligand>
        <name>NAD(+)</name>
        <dbReference type="ChEBI" id="CHEBI:57540"/>
    </ligand>
</feature>
<dbReference type="Gene3D" id="1.20.5.100">
    <property type="entry name" value="Cytochrome c1, transmembrane anchor, C-terminal"/>
    <property type="match status" value="1"/>
</dbReference>
<evidence type="ECO:0000313" key="27">
    <source>
        <dbReference type="EMBL" id="GCB20121.1"/>
    </source>
</evidence>
<evidence type="ECO:0000256" key="15">
    <source>
        <dbReference type="ARBA" id="ARBA00023034"/>
    </source>
</evidence>
<keyword evidence="13" id="KW-0560">Oxidoreductase</keyword>
<dbReference type="GO" id="GO:0048040">
    <property type="term" value="F:UDP-glucuronate decarboxylase activity"/>
    <property type="evidence" value="ECO:0007669"/>
    <property type="project" value="UniProtKB-EC"/>
</dbReference>
<dbReference type="Pfam" id="PF16363">
    <property type="entry name" value="GDP_Man_Dehyd"/>
    <property type="match status" value="1"/>
</dbReference>
<evidence type="ECO:0000256" key="9">
    <source>
        <dbReference type="ARBA" id="ARBA00022692"/>
    </source>
</evidence>
<evidence type="ECO:0000256" key="1">
    <source>
        <dbReference type="ARBA" id="ARBA00004323"/>
    </source>
</evidence>
<dbReference type="PANTHER" id="PTHR11374">
    <property type="entry name" value="UDP-GLUCOSE DEHYDROGENASE/UDP-MANNAC DEHYDROGENASE"/>
    <property type="match status" value="1"/>
</dbReference>
<dbReference type="PANTHER" id="PTHR11374:SF3">
    <property type="entry name" value="UDP-GLUCOSE 6-DEHYDROGENASE"/>
    <property type="match status" value="1"/>
</dbReference>
<feature type="binding site" evidence="24">
    <location>
        <position position="371"/>
    </location>
    <ligand>
        <name>substrate</name>
    </ligand>
</feature>
<evidence type="ECO:0000256" key="22">
    <source>
        <dbReference type="ARBA" id="ARBA00049410"/>
    </source>
</evidence>
<feature type="binding site" evidence="25">
    <location>
        <position position="163"/>
    </location>
    <ligand>
        <name>NAD(+)</name>
        <dbReference type="ChEBI" id="CHEBI:57540"/>
    </ligand>
</feature>
<dbReference type="InterPro" id="IPR028356">
    <property type="entry name" value="UDPglc_DH_euk"/>
</dbReference>
<dbReference type="GO" id="GO:0000271">
    <property type="term" value="P:polysaccharide biosynthetic process"/>
    <property type="evidence" value="ECO:0007669"/>
    <property type="project" value="InterPro"/>
</dbReference>
<feature type="binding site" evidence="24">
    <location>
        <begin position="194"/>
        <end position="197"/>
    </location>
    <ligand>
        <name>substrate</name>
    </ligand>
</feature>
<evidence type="ECO:0000259" key="26">
    <source>
        <dbReference type="SMART" id="SM00984"/>
    </source>
</evidence>
<dbReference type="UniPathway" id="UPA00038">
    <property type="reaction ID" value="UER00491"/>
</dbReference>
<evidence type="ECO:0000256" key="20">
    <source>
        <dbReference type="ARBA" id="ARBA00037859"/>
    </source>
</evidence>
<dbReference type="SUPFAM" id="SSF51735">
    <property type="entry name" value="NAD(P)-binding Rossmann-fold domains"/>
    <property type="match status" value="2"/>
</dbReference>
<dbReference type="GO" id="GO:0003979">
    <property type="term" value="F:UDP-glucose 6-dehydrogenase activity"/>
    <property type="evidence" value="ECO:0007669"/>
    <property type="project" value="UniProtKB-EC"/>
</dbReference>
<evidence type="ECO:0000256" key="2">
    <source>
        <dbReference type="ARBA" id="ARBA00004701"/>
    </source>
</evidence>
<dbReference type="AlphaFoldDB" id="A0A401KLK2"/>
<dbReference type="PIRSF" id="PIRSF000124">
    <property type="entry name" value="UDPglc_GDPman_dh"/>
    <property type="match status" value="1"/>
</dbReference>
<dbReference type="SMART" id="SM00984">
    <property type="entry name" value="UDPG_MGDP_dh_C"/>
    <property type="match status" value="1"/>
</dbReference>
<dbReference type="NCBIfam" id="TIGR03026">
    <property type="entry name" value="NDP-sugDHase"/>
    <property type="match status" value="1"/>
</dbReference>
<keyword evidence="12" id="KW-1133">Transmembrane helix</keyword>
<dbReference type="InterPro" id="IPR008927">
    <property type="entry name" value="6-PGluconate_DH-like_C_sf"/>
</dbReference>
<dbReference type="EMBL" id="BDHI01000007">
    <property type="protein sequence ID" value="GCB20121.1"/>
    <property type="molecule type" value="Genomic_DNA"/>
</dbReference>
<dbReference type="GO" id="GO:0006024">
    <property type="term" value="P:glycosaminoglycan biosynthetic process"/>
    <property type="evidence" value="ECO:0007669"/>
    <property type="project" value="TreeGrafter"/>
</dbReference>
<comment type="catalytic activity">
    <reaction evidence="21">
        <text>UDP-alpha-D-glucose + 2 NAD(+) + H2O = UDP-alpha-D-glucuronate + 2 NADH + 3 H(+)</text>
        <dbReference type="Rhea" id="RHEA:23596"/>
        <dbReference type="ChEBI" id="CHEBI:15377"/>
        <dbReference type="ChEBI" id="CHEBI:15378"/>
        <dbReference type="ChEBI" id="CHEBI:57540"/>
        <dbReference type="ChEBI" id="CHEBI:57945"/>
        <dbReference type="ChEBI" id="CHEBI:58052"/>
        <dbReference type="ChEBI" id="CHEBI:58885"/>
        <dbReference type="EC" id="1.1.1.22"/>
    </reaction>
</comment>
<feature type="binding site" evidence="25">
    <location>
        <position position="311"/>
    </location>
    <ligand>
        <name>NAD(+)</name>
        <dbReference type="ChEBI" id="CHEBI:57540"/>
    </ligand>
</feature>
<feature type="binding site" evidence="25">
    <location>
        <position position="197"/>
    </location>
    <ligand>
        <name>NAD(+)</name>
        <dbReference type="ChEBI" id="CHEBI:57540"/>
    </ligand>
</feature>
<keyword evidence="15" id="KW-0333">Golgi apparatus</keyword>
<dbReference type="InterPro" id="IPR028357">
    <property type="entry name" value="UDPglc_DH_bac"/>
</dbReference>
<feature type="binding site" evidence="25">
    <location>
        <position position="63"/>
    </location>
    <ligand>
        <name>NAD(+)</name>
        <dbReference type="ChEBI" id="CHEBI:57540"/>
    </ligand>
</feature>
<dbReference type="GO" id="GO:0006065">
    <property type="term" value="P:UDP-glucuronate biosynthetic process"/>
    <property type="evidence" value="ECO:0007669"/>
    <property type="project" value="UniProtKB-UniPathway"/>
</dbReference>
<evidence type="ECO:0000256" key="17">
    <source>
        <dbReference type="ARBA" id="ARBA00023180"/>
    </source>
</evidence>
<dbReference type="Pfam" id="PF03720">
    <property type="entry name" value="UDPG_MGDP_dh_C"/>
    <property type="match status" value="1"/>
</dbReference>
<comment type="pathway">
    <text evidence="2">Nucleotide-sugar biosynthesis; UDP-alpha-D-glucuronate biosynthesis; UDP-alpha-D-glucuronate from UDP-alpha-D-glucose: step 1/1.</text>
</comment>
<protein>
    <recommendedName>
        <fullName evidence="8">UDP-glucuronic acid decarboxylase 1</fullName>
        <ecNumber evidence="7">1.1.1.22</ecNumber>
        <ecNumber evidence="6">4.1.1.35</ecNumber>
    </recommendedName>
    <alternativeName>
        <fullName evidence="19">UDP-glucuronate decarboxylase 1</fullName>
    </alternativeName>
</protein>
<evidence type="ECO:0000256" key="14">
    <source>
        <dbReference type="ARBA" id="ARBA00023027"/>
    </source>
</evidence>
<feature type="domain" description="UDP-glucose/GDP-mannose dehydrogenase C-terminal" evidence="26">
    <location>
        <begin position="364"/>
        <end position="484"/>
    </location>
</feature>
<evidence type="ECO:0000256" key="5">
    <source>
        <dbReference type="ARBA" id="ARBA00007505"/>
    </source>
</evidence>
<sequence length="820" mass="90433">MLVTIDDKIKLSSILFQTFDFTGQVCIYSRGDVMYSLGINRIACIGAGCSSVQVTVVDKDPTRIDAWNSESLPLHEPQLAEIISDIRQHAGESTECVKSRLIFSTEIQTAIQEAQLIFLCIDTPTRTSGQGSGFAPDLGNLKQAIETIARTATDDKILVAKSTVPCGTAQIIRKLFEHYCRPDVKCEVLSNPEFLSEGTAIQDLLYPNRVLIGSQQTVSGKDAARKLAAIYQAWVPPSRIIFTDSLSAELGKLAANAMLAQRVSNINTLGTICEATGASIESVSRICGSDPRIGPHMLNASLGWGGGCFQKDILSLANMTRNLGLDQIGSYWESVVRTNENHKLNFQRRLVSCMGGSIKDCSITVLGFAFKKGTSDTKNSPAISLVRGLLASQAKVTIYDPMVRAKKILTDLHLTAGELERTTVSHSSYSACIGANAVVVATDWDAFQCGLLRNDERQTLNWEHVLQAMQEPKLVFDGRNILDRDFIHKLGGRYVRTVLVAGAAGFLGSNMVHFLLDQGFNVIGLDNYHSGSAANLNNVREHPRFSMIRHNIQFTLPDLPTIHQIYHLACAASPVKYQKHPVDTIDTAYLGTKNLLDLARQHNARILLSRTSEVYGDPQVHPQPETYWGNVNSFGPRSCYDEGKRAAEALAYCYIQEYSVDVRIARIFNAYGPYMHAGDGRVVSNFVAATISGQPIIITGDGAATRSFLYVDDCIHGLYALMHSNHTGPINIGNDRETTVEDLANMVRALLDRLTGRQAPPIVKRPRPEDDPSRRQPDIGLARRLLHWEPVISLEEGLLKTIQWHMSLERLGRAQHYSKI</sequence>
<evidence type="ECO:0000256" key="24">
    <source>
        <dbReference type="PIRSR" id="PIRSR500134-2"/>
    </source>
</evidence>
<keyword evidence="16" id="KW-0472">Membrane</keyword>
<evidence type="ECO:0000256" key="12">
    <source>
        <dbReference type="ARBA" id="ARBA00022989"/>
    </source>
</evidence>
<evidence type="ECO:0000313" key="28">
    <source>
        <dbReference type="Proteomes" id="UP000286921"/>
    </source>
</evidence>
<dbReference type="Proteomes" id="UP000286921">
    <property type="component" value="Unassembled WGS sequence"/>
</dbReference>
<dbReference type="GO" id="GO:0032580">
    <property type="term" value="C:Golgi cisterna membrane"/>
    <property type="evidence" value="ECO:0007669"/>
    <property type="project" value="UniProtKB-SubCell"/>
</dbReference>
<comment type="pathway">
    <text evidence="3">Nucleotide-sugar biosynthesis; UDP-alpha-D-xylose biosynthesis; UDP-alpha-D-xylose from UDP-alpha-D-glucuronate: step 1/1.</text>
</comment>
<dbReference type="InterPro" id="IPR036220">
    <property type="entry name" value="UDP-Glc/GDP-Man_DH_C_sf"/>
</dbReference>
<dbReference type="SUPFAM" id="SSF52413">
    <property type="entry name" value="UDP-glucose/GDP-mannose dehydrogenase C-terminal domain"/>
    <property type="match status" value="1"/>
</dbReference>
<dbReference type="InterPro" id="IPR001732">
    <property type="entry name" value="UDP-Glc/GDP-Man_DH_N"/>
</dbReference>
<name>A0A401KLK2_ASPAW</name>
<keyword evidence="28" id="KW-1185">Reference proteome</keyword>
<evidence type="ECO:0000256" key="13">
    <source>
        <dbReference type="ARBA" id="ARBA00023002"/>
    </source>
</evidence>
<comment type="similarity">
    <text evidence="4">Belongs to the UDP-glucose/GDP-mannose dehydrogenase family.</text>
</comment>
<comment type="caution">
    <text evidence="27">The sequence shown here is derived from an EMBL/GenBank/DDBJ whole genome shotgun (WGS) entry which is preliminary data.</text>
</comment>
<evidence type="ECO:0000256" key="8">
    <source>
        <dbReference type="ARBA" id="ARBA00018816"/>
    </source>
</evidence>
<dbReference type="SUPFAM" id="SSF48179">
    <property type="entry name" value="6-phosphogluconate dehydrogenase C-terminal domain-like"/>
    <property type="match status" value="1"/>
</dbReference>
<dbReference type="Pfam" id="PF03721">
    <property type="entry name" value="UDPG_MGDP_dh_N"/>
    <property type="match status" value="1"/>
</dbReference>
<gene>
    <name evidence="27" type="ORF">AAWM_03006</name>
</gene>
<evidence type="ECO:0000256" key="11">
    <source>
        <dbReference type="ARBA" id="ARBA00022968"/>
    </source>
</evidence>
<dbReference type="InterPro" id="IPR016040">
    <property type="entry name" value="NAD(P)-bd_dom"/>
</dbReference>
<dbReference type="GO" id="GO:0051287">
    <property type="term" value="F:NAD binding"/>
    <property type="evidence" value="ECO:0007669"/>
    <property type="project" value="InterPro"/>
</dbReference>
<dbReference type="GO" id="GO:0005634">
    <property type="term" value="C:nucleus"/>
    <property type="evidence" value="ECO:0007669"/>
    <property type="project" value="TreeGrafter"/>
</dbReference>
<evidence type="ECO:0000256" key="21">
    <source>
        <dbReference type="ARBA" id="ARBA00047473"/>
    </source>
</evidence>
<organism evidence="27 28">
    <name type="scientific">Aspergillus awamori</name>
    <name type="common">Black koji mold</name>
    <dbReference type="NCBI Taxonomy" id="105351"/>
    <lineage>
        <taxon>Eukaryota</taxon>
        <taxon>Fungi</taxon>
        <taxon>Dikarya</taxon>
        <taxon>Ascomycota</taxon>
        <taxon>Pezizomycotina</taxon>
        <taxon>Eurotiomycetes</taxon>
        <taxon>Eurotiomycetidae</taxon>
        <taxon>Eurotiales</taxon>
        <taxon>Aspergillaceae</taxon>
        <taxon>Aspergillus</taxon>
    </lineage>
</organism>
<evidence type="ECO:0000256" key="18">
    <source>
        <dbReference type="ARBA" id="ARBA00023239"/>
    </source>
</evidence>
<comment type="catalytic activity">
    <reaction evidence="22">
        <text>UDP-alpha-D-glucuronate + H(+) = UDP-alpha-D-xylose + CO2</text>
        <dbReference type="Rhea" id="RHEA:23916"/>
        <dbReference type="ChEBI" id="CHEBI:15378"/>
        <dbReference type="ChEBI" id="CHEBI:16526"/>
        <dbReference type="ChEBI" id="CHEBI:57632"/>
        <dbReference type="ChEBI" id="CHEBI:58052"/>
        <dbReference type="EC" id="4.1.1.35"/>
    </reaction>
    <physiologicalReaction direction="left-to-right" evidence="22">
        <dbReference type="Rhea" id="RHEA:23917"/>
    </physiologicalReaction>
</comment>
<dbReference type="CDD" id="cd05230">
    <property type="entry name" value="UGD_SDR_e"/>
    <property type="match status" value="1"/>
</dbReference>
<dbReference type="EC" id="1.1.1.22" evidence="7"/>
<evidence type="ECO:0000256" key="25">
    <source>
        <dbReference type="PIRSR" id="PIRSR500134-3"/>
    </source>
</evidence>
<reference evidence="27 28" key="1">
    <citation type="submission" date="2016-09" db="EMBL/GenBank/DDBJ databases">
        <title>Aspergillus awamori IFM 58123T.</title>
        <authorList>
            <person name="Kusuya Y."/>
            <person name="Shimizu M."/>
            <person name="Takahashi H."/>
            <person name="Yaguchi T."/>
        </authorList>
    </citation>
    <scope>NUCLEOTIDE SEQUENCE [LARGE SCALE GENOMIC DNA]</scope>
    <source>
        <strain evidence="27 28">IFM 58123</strain>
    </source>
</reference>
<keyword evidence="17" id="KW-0325">Glycoprotein</keyword>
<dbReference type="InterPro" id="IPR036291">
    <property type="entry name" value="NAD(P)-bd_dom_sf"/>
</dbReference>
<keyword evidence="14 25" id="KW-0520">NAD</keyword>